<sequence length="440" mass="50042">GTGKSRNANEFHQTAISCLSEPEDTELLTKIKEAWVFHVSYENGTTLQLEESSPYRAVGTRMLFQLLREKMDLEGIIKTYEPETPILVILVVDGMQQLMVNNDDDLKADSHFYQTLSNIADSAFKGIFVIPVCTSTITEPVEGTLKYSHRKRVYLPVATLEPPNVRQDHGLVPVFKDDAITKILVDDCGGHGRALEALNECLAGRNIEECNLNTLMSDLRFKLTERYRDAIFGSVEDARPVARAILTRRLLNLYKNDSPQGYLTAPYVWLWIFVEVSNNQADPLLRDWQFSDYGEQRALIDPVSSLQAKSWQSFEKFVASFRCLKSAVIEEDELTTISEVHAGARLNGDIQFKNHNLQLEIAKNQTDTKFENLTAREWNVDCYHSTVDVRRFKHCIINAPSSPSGDAFLSLDQPGTESPNEIHQYKQRQKPISQMVYEEE</sequence>
<keyword evidence="2" id="KW-1185">Reference proteome</keyword>
<accession>A0ACA9Q0V9</accession>
<dbReference type="Proteomes" id="UP000789525">
    <property type="component" value="Unassembled WGS sequence"/>
</dbReference>
<gene>
    <name evidence="1" type="ORF">ACOLOM_LOCUS11570</name>
</gene>
<dbReference type="EMBL" id="CAJVPT010042350">
    <property type="protein sequence ID" value="CAG8729871.1"/>
    <property type="molecule type" value="Genomic_DNA"/>
</dbReference>
<evidence type="ECO:0000313" key="1">
    <source>
        <dbReference type="EMBL" id="CAG8729871.1"/>
    </source>
</evidence>
<comment type="caution">
    <text evidence="1">The sequence shown here is derived from an EMBL/GenBank/DDBJ whole genome shotgun (WGS) entry which is preliminary data.</text>
</comment>
<proteinExistence type="predicted"/>
<feature type="non-terminal residue" evidence="1">
    <location>
        <position position="440"/>
    </location>
</feature>
<protein>
    <submittedName>
        <fullName evidence="1">1854_t:CDS:1</fullName>
    </submittedName>
</protein>
<reference evidence="1" key="1">
    <citation type="submission" date="2021-06" db="EMBL/GenBank/DDBJ databases">
        <authorList>
            <person name="Kallberg Y."/>
            <person name="Tangrot J."/>
            <person name="Rosling A."/>
        </authorList>
    </citation>
    <scope>NUCLEOTIDE SEQUENCE</scope>
    <source>
        <strain evidence="1">CL356</strain>
    </source>
</reference>
<evidence type="ECO:0000313" key="2">
    <source>
        <dbReference type="Proteomes" id="UP000789525"/>
    </source>
</evidence>
<organism evidence="1 2">
    <name type="scientific">Acaulospora colombiana</name>
    <dbReference type="NCBI Taxonomy" id="27376"/>
    <lineage>
        <taxon>Eukaryota</taxon>
        <taxon>Fungi</taxon>
        <taxon>Fungi incertae sedis</taxon>
        <taxon>Mucoromycota</taxon>
        <taxon>Glomeromycotina</taxon>
        <taxon>Glomeromycetes</taxon>
        <taxon>Diversisporales</taxon>
        <taxon>Acaulosporaceae</taxon>
        <taxon>Acaulospora</taxon>
    </lineage>
</organism>
<feature type="non-terminal residue" evidence="1">
    <location>
        <position position="1"/>
    </location>
</feature>
<name>A0ACA9Q0V9_9GLOM</name>